<dbReference type="AlphaFoldDB" id="B5E9K7"/>
<keyword evidence="16 19" id="KW-0961">Cell wall biogenesis/degradation</keyword>
<evidence type="ECO:0000256" key="2">
    <source>
        <dbReference type="ARBA" id="ARBA00003921"/>
    </source>
</evidence>
<evidence type="ECO:0000256" key="16">
    <source>
        <dbReference type="ARBA" id="ARBA00023316"/>
    </source>
</evidence>
<dbReference type="InterPro" id="IPR036635">
    <property type="entry name" value="MurB_C_sf"/>
</dbReference>
<dbReference type="NCBIfam" id="TIGR00179">
    <property type="entry name" value="murB"/>
    <property type="match status" value="1"/>
</dbReference>
<dbReference type="eggNOG" id="COG0812">
    <property type="taxonomic scope" value="Bacteria"/>
</dbReference>
<dbReference type="PROSITE" id="PS51387">
    <property type="entry name" value="FAD_PCMH"/>
    <property type="match status" value="1"/>
</dbReference>
<comment type="catalytic activity">
    <reaction evidence="18 19">
        <text>UDP-N-acetyl-alpha-D-muramate + NADP(+) = UDP-N-acetyl-3-O-(1-carboxyvinyl)-alpha-D-glucosamine + NADPH + H(+)</text>
        <dbReference type="Rhea" id="RHEA:12248"/>
        <dbReference type="ChEBI" id="CHEBI:15378"/>
        <dbReference type="ChEBI" id="CHEBI:57783"/>
        <dbReference type="ChEBI" id="CHEBI:58349"/>
        <dbReference type="ChEBI" id="CHEBI:68483"/>
        <dbReference type="ChEBI" id="CHEBI:70757"/>
        <dbReference type="EC" id="1.3.1.98"/>
    </reaction>
</comment>
<dbReference type="Gene3D" id="3.90.78.10">
    <property type="entry name" value="UDP-N-acetylenolpyruvoylglucosamine reductase, C-terminal domain"/>
    <property type="match status" value="1"/>
</dbReference>
<dbReference type="Gene3D" id="3.30.465.10">
    <property type="match status" value="1"/>
</dbReference>
<dbReference type="Proteomes" id="UP000008825">
    <property type="component" value="Chromosome"/>
</dbReference>
<evidence type="ECO:0000256" key="12">
    <source>
        <dbReference type="ARBA" id="ARBA00022960"/>
    </source>
</evidence>
<evidence type="ECO:0000256" key="13">
    <source>
        <dbReference type="ARBA" id="ARBA00022984"/>
    </source>
</evidence>
<name>B5E9K7_CITBB</name>
<feature type="active site" evidence="19">
    <location>
        <position position="171"/>
    </location>
</feature>
<keyword evidence="11 19" id="KW-0521">NADP</keyword>
<dbReference type="NCBIfam" id="NF010480">
    <property type="entry name" value="PRK13905.1"/>
    <property type="match status" value="1"/>
</dbReference>
<dbReference type="KEGG" id="gbm:Gbem_3180"/>
<keyword evidence="10 19" id="KW-0274">FAD</keyword>
<feature type="active site" evidence="19">
    <location>
        <position position="313"/>
    </location>
</feature>
<feature type="domain" description="FAD-binding PCMH-type" evidence="20">
    <location>
        <begin position="27"/>
        <end position="193"/>
    </location>
</feature>
<dbReference type="GO" id="GO:0071555">
    <property type="term" value="P:cell wall organization"/>
    <property type="evidence" value="ECO:0007669"/>
    <property type="project" value="UniProtKB-KW"/>
</dbReference>
<dbReference type="HAMAP" id="MF_00037">
    <property type="entry name" value="MurB"/>
    <property type="match status" value="1"/>
</dbReference>
<sequence length="327" mass="35431">MYTDQRKDNQPLELSRDIPLAPFTSFKIGGPARFLTKARTLEQLKQALSFAKAEGIPFLIVGGGSNLLVSDRGFDGIAIRLQMKGIKVQGNRVEAQAGVDLMALVEHAAHWGLAGIERLAGIPGLFGGAVRGNAGAYGSCIGDVIERVHALRADTLELVTLARDACQFQYRNSRFKKDHGLVVVAASLLLEPGAPQEILSRAEATVRKRQARQLQCDLSAGSFFMNPVVRDPELIQRFETEQGTHCRDGRIPAGWLIDRARLRSLSVGAAMVSPRHANYLINTGNASAQEMVRLAELVKDEVRASLGVQLEEEVSCVGFIPAGPLPS</sequence>
<dbReference type="InterPro" id="IPR016167">
    <property type="entry name" value="FAD-bd_PCMH_sub1"/>
</dbReference>
<evidence type="ECO:0000256" key="9">
    <source>
        <dbReference type="ARBA" id="ARBA00022630"/>
    </source>
</evidence>
<comment type="cofactor">
    <cofactor evidence="1 19">
        <name>FAD</name>
        <dbReference type="ChEBI" id="CHEBI:57692"/>
    </cofactor>
</comment>
<dbReference type="GO" id="GO:0051301">
    <property type="term" value="P:cell division"/>
    <property type="evidence" value="ECO:0007669"/>
    <property type="project" value="UniProtKB-KW"/>
</dbReference>
<dbReference type="OrthoDB" id="9804753at2"/>
<reference evidence="21 22" key="2">
    <citation type="journal article" date="2010" name="BMC Genomics">
        <title>The genome of Geobacter bemidjiensis, exemplar for the subsurface clade of Geobacter species that predominate in Fe(III)-reducing subsurface environments.</title>
        <authorList>
            <person name="Aklujkar M."/>
            <person name="Young N.D."/>
            <person name="Holmes D."/>
            <person name="Chavan M."/>
            <person name="Risso C."/>
            <person name="Kiss H.E."/>
            <person name="Han C.S."/>
            <person name="Land M.L."/>
            <person name="Lovley D.R."/>
        </authorList>
    </citation>
    <scope>NUCLEOTIDE SEQUENCE [LARGE SCALE GENOMIC DNA]</scope>
    <source>
        <strain evidence="22">ATCC BAA-1014 / DSM 16622 / JCM 12645 / Bem</strain>
    </source>
</reference>
<proteinExistence type="inferred from homology"/>
<accession>B5E9K7</accession>
<evidence type="ECO:0000256" key="11">
    <source>
        <dbReference type="ARBA" id="ARBA00022857"/>
    </source>
</evidence>
<dbReference type="Pfam" id="PF02873">
    <property type="entry name" value="MurB_C"/>
    <property type="match status" value="1"/>
</dbReference>
<evidence type="ECO:0000256" key="6">
    <source>
        <dbReference type="ARBA" id="ARBA00015188"/>
    </source>
</evidence>
<keyword evidence="15 19" id="KW-0131">Cell cycle</keyword>
<dbReference type="GO" id="GO:0009252">
    <property type="term" value="P:peptidoglycan biosynthetic process"/>
    <property type="evidence" value="ECO:0007669"/>
    <property type="project" value="UniProtKB-UniRule"/>
</dbReference>
<reference evidence="21 22" key="1">
    <citation type="submission" date="2008-07" db="EMBL/GenBank/DDBJ databases">
        <title>Complete sequence of Geobacter bemidjiensis BEM.</title>
        <authorList>
            <consortium name="US DOE Joint Genome Institute"/>
            <person name="Lucas S."/>
            <person name="Copeland A."/>
            <person name="Lapidus A."/>
            <person name="Glavina del Rio T."/>
            <person name="Dalin E."/>
            <person name="Tice H."/>
            <person name="Bruce D."/>
            <person name="Goodwin L."/>
            <person name="Pitluck S."/>
            <person name="Kiss H."/>
            <person name="Brettin T."/>
            <person name="Detter J.C."/>
            <person name="Han C."/>
            <person name="Kuske C.R."/>
            <person name="Schmutz J."/>
            <person name="Larimer F."/>
            <person name="Land M."/>
            <person name="Hauser L."/>
            <person name="Kyrpides N."/>
            <person name="Lykidis A."/>
            <person name="Lovley D."/>
            <person name="Richardson P."/>
        </authorList>
    </citation>
    <scope>NUCLEOTIDE SEQUENCE [LARGE SCALE GENOMIC DNA]</scope>
    <source>
        <strain evidence="22">ATCC BAA-1014 / DSM 16622 / JCM 12645 / Bem</strain>
    </source>
</reference>
<evidence type="ECO:0000256" key="4">
    <source>
        <dbReference type="ARBA" id="ARBA00004752"/>
    </source>
</evidence>
<dbReference type="InterPro" id="IPR006094">
    <property type="entry name" value="Oxid_FAD_bind_N"/>
</dbReference>
<evidence type="ECO:0000256" key="3">
    <source>
        <dbReference type="ARBA" id="ARBA00004496"/>
    </source>
</evidence>
<gene>
    <name evidence="21" type="primary">murB-2</name>
    <name evidence="19" type="synonym">murB</name>
    <name evidence="21" type="ordered locus">Gbem_3180</name>
</gene>
<comment type="subcellular location">
    <subcellularLocation>
        <location evidence="3 19">Cytoplasm</location>
    </subcellularLocation>
</comment>
<comment type="pathway">
    <text evidence="4 19">Cell wall biogenesis; peptidoglycan biosynthesis.</text>
</comment>
<keyword evidence="22" id="KW-1185">Reference proteome</keyword>
<dbReference type="InterPro" id="IPR016166">
    <property type="entry name" value="FAD-bd_PCMH"/>
</dbReference>
<dbReference type="GO" id="GO:0008762">
    <property type="term" value="F:UDP-N-acetylmuramate dehydrogenase activity"/>
    <property type="evidence" value="ECO:0007669"/>
    <property type="project" value="UniProtKB-UniRule"/>
</dbReference>
<keyword evidence="9 19" id="KW-0285">Flavoprotein</keyword>
<keyword evidence="7 19" id="KW-0963">Cytoplasm</keyword>
<evidence type="ECO:0000256" key="10">
    <source>
        <dbReference type="ARBA" id="ARBA00022827"/>
    </source>
</evidence>
<dbReference type="GO" id="GO:0008360">
    <property type="term" value="P:regulation of cell shape"/>
    <property type="evidence" value="ECO:0007669"/>
    <property type="project" value="UniProtKB-KW"/>
</dbReference>
<evidence type="ECO:0000256" key="15">
    <source>
        <dbReference type="ARBA" id="ARBA00023306"/>
    </source>
</evidence>
<evidence type="ECO:0000313" key="22">
    <source>
        <dbReference type="Proteomes" id="UP000008825"/>
    </source>
</evidence>
<comment type="similarity">
    <text evidence="19">Belongs to the MurB family.</text>
</comment>
<evidence type="ECO:0000259" key="20">
    <source>
        <dbReference type="PROSITE" id="PS51387"/>
    </source>
</evidence>
<dbReference type="RefSeq" id="WP_012531613.1">
    <property type="nucleotide sequence ID" value="NC_011146.1"/>
</dbReference>
<dbReference type="GO" id="GO:0005829">
    <property type="term" value="C:cytosol"/>
    <property type="evidence" value="ECO:0007669"/>
    <property type="project" value="TreeGrafter"/>
</dbReference>
<dbReference type="Pfam" id="PF01565">
    <property type="entry name" value="FAD_binding_4"/>
    <property type="match status" value="1"/>
</dbReference>
<dbReference type="UniPathway" id="UPA00219"/>
<evidence type="ECO:0000313" key="21">
    <source>
        <dbReference type="EMBL" id="ACH40181.1"/>
    </source>
</evidence>
<keyword evidence="8 19" id="KW-0132">Cell division</keyword>
<protein>
    <recommendedName>
        <fullName evidence="6 19">UDP-N-acetylenolpyruvoylglucosamine reductase</fullName>
        <ecNumber evidence="5 19">1.3.1.98</ecNumber>
    </recommendedName>
    <alternativeName>
        <fullName evidence="17 19">UDP-N-acetylmuramate dehydrogenase</fullName>
    </alternativeName>
</protein>
<dbReference type="InterPro" id="IPR036318">
    <property type="entry name" value="FAD-bd_PCMH-like_sf"/>
</dbReference>
<dbReference type="PANTHER" id="PTHR21071">
    <property type="entry name" value="UDP-N-ACETYLENOLPYRUVOYLGLUCOSAMINE REDUCTASE"/>
    <property type="match status" value="1"/>
</dbReference>
<comment type="function">
    <text evidence="2 19">Cell wall formation.</text>
</comment>
<dbReference type="InterPro" id="IPR003170">
    <property type="entry name" value="MurB"/>
</dbReference>
<evidence type="ECO:0000256" key="7">
    <source>
        <dbReference type="ARBA" id="ARBA00022490"/>
    </source>
</evidence>
<evidence type="ECO:0000256" key="1">
    <source>
        <dbReference type="ARBA" id="ARBA00001974"/>
    </source>
</evidence>
<keyword evidence="12 19" id="KW-0133">Cell shape</keyword>
<evidence type="ECO:0000256" key="5">
    <source>
        <dbReference type="ARBA" id="ARBA00012518"/>
    </source>
</evidence>
<evidence type="ECO:0000256" key="17">
    <source>
        <dbReference type="ARBA" id="ARBA00031026"/>
    </source>
</evidence>
<dbReference type="SUPFAM" id="SSF56176">
    <property type="entry name" value="FAD-binding/transporter-associated domain-like"/>
    <property type="match status" value="1"/>
</dbReference>
<feature type="active site" description="Proton donor" evidence="19">
    <location>
        <position position="222"/>
    </location>
</feature>
<dbReference type="EMBL" id="CP001124">
    <property type="protein sequence ID" value="ACH40181.1"/>
    <property type="molecule type" value="Genomic_DNA"/>
</dbReference>
<dbReference type="InterPro" id="IPR011601">
    <property type="entry name" value="MurB_C"/>
</dbReference>
<dbReference type="PANTHER" id="PTHR21071:SF4">
    <property type="entry name" value="UDP-N-ACETYLENOLPYRUVOYLGLUCOSAMINE REDUCTASE"/>
    <property type="match status" value="1"/>
</dbReference>
<dbReference type="Gene3D" id="3.30.43.10">
    <property type="entry name" value="Uridine Diphospho-n-acetylenolpyruvylglucosamine Reductase, domain 2"/>
    <property type="match status" value="1"/>
</dbReference>
<evidence type="ECO:0000256" key="18">
    <source>
        <dbReference type="ARBA" id="ARBA00048914"/>
    </source>
</evidence>
<dbReference type="GO" id="GO:0071949">
    <property type="term" value="F:FAD binding"/>
    <property type="evidence" value="ECO:0007669"/>
    <property type="project" value="InterPro"/>
</dbReference>
<organism evidence="21 22">
    <name type="scientific">Citrifermentans bemidjiense (strain ATCC BAA-1014 / DSM 16622 / JCM 12645 / Bem)</name>
    <name type="common">Geobacter bemidjiensis</name>
    <dbReference type="NCBI Taxonomy" id="404380"/>
    <lineage>
        <taxon>Bacteria</taxon>
        <taxon>Pseudomonadati</taxon>
        <taxon>Thermodesulfobacteriota</taxon>
        <taxon>Desulfuromonadia</taxon>
        <taxon>Geobacterales</taxon>
        <taxon>Geobacteraceae</taxon>
        <taxon>Citrifermentans</taxon>
    </lineage>
</organism>
<dbReference type="EC" id="1.3.1.98" evidence="5 19"/>
<evidence type="ECO:0000256" key="14">
    <source>
        <dbReference type="ARBA" id="ARBA00023002"/>
    </source>
</evidence>
<dbReference type="InterPro" id="IPR016169">
    <property type="entry name" value="FAD-bd_PCMH_sub2"/>
</dbReference>
<dbReference type="STRING" id="404380.Gbem_3180"/>
<evidence type="ECO:0000256" key="8">
    <source>
        <dbReference type="ARBA" id="ARBA00022618"/>
    </source>
</evidence>
<dbReference type="HOGENOM" id="CLU_035304_1_1_7"/>
<dbReference type="SUPFAM" id="SSF56194">
    <property type="entry name" value="Uridine diphospho-N-Acetylenolpyruvylglucosamine reductase, MurB, C-terminal domain"/>
    <property type="match status" value="1"/>
</dbReference>
<keyword evidence="13 19" id="KW-0573">Peptidoglycan synthesis</keyword>
<keyword evidence="14 19" id="KW-0560">Oxidoreductase</keyword>
<evidence type="ECO:0000256" key="19">
    <source>
        <dbReference type="HAMAP-Rule" id="MF_00037"/>
    </source>
</evidence>